<evidence type="ECO:0000256" key="1">
    <source>
        <dbReference type="ARBA" id="ARBA00004196"/>
    </source>
</evidence>
<dbReference type="Proteomes" id="UP000244956">
    <property type="component" value="Unassembled WGS sequence"/>
</dbReference>
<keyword evidence="12" id="KW-1185">Reference proteome</keyword>
<feature type="chain" id="PRO_5015762248" description="HYR domain-containing protein" evidence="9">
    <location>
        <begin position="21"/>
        <end position="1350"/>
    </location>
</feature>
<name>A0A2U2B4P3_9BACT</name>
<dbReference type="PANTHER" id="PTHR44103:SF1">
    <property type="entry name" value="PROPROTEIN CONVERTASE P"/>
    <property type="match status" value="1"/>
</dbReference>
<dbReference type="InterPro" id="IPR006626">
    <property type="entry name" value="PbH1"/>
</dbReference>
<evidence type="ECO:0000256" key="4">
    <source>
        <dbReference type="ARBA" id="ARBA00022525"/>
    </source>
</evidence>
<protein>
    <recommendedName>
        <fullName evidence="10">HYR domain-containing protein</fullName>
    </recommendedName>
</protein>
<dbReference type="InterPro" id="IPR013517">
    <property type="entry name" value="FG-GAP"/>
</dbReference>
<dbReference type="Pfam" id="PF18962">
    <property type="entry name" value="Por_Secre_tail"/>
    <property type="match status" value="1"/>
</dbReference>
<dbReference type="InterPro" id="IPR026444">
    <property type="entry name" value="Secre_tail"/>
</dbReference>
<dbReference type="SUPFAM" id="SSF69318">
    <property type="entry name" value="Integrin alpha N-terminal domain"/>
    <property type="match status" value="2"/>
</dbReference>
<dbReference type="InterPro" id="IPR013783">
    <property type="entry name" value="Ig-like_fold"/>
</dbReference>
<dbReference type="OrthoDB" id="8901262at2"/>
<dbReference type="NCBIfam" id="TIGR04183">
    <property type="entry name" value="Por_Secre_tail"/>
    <property type="match status" value="1"/>
</dbReference>
<evidence type="ECO:0000256" key="3">
    <source>
        <dbReference type="ARBA" id="ARBA00004613"/>
    </source>
</evidence>
<dbReference type="Gene3D" id="2.60.40.10">
    <property type="entry name" value="Immunoglobulins"/>
    <property type="match status" value="1"/>
</dbReference>
<feature type="domain" description="HYR" evidence="10">
    <location>
        <begin position="1179"/>
        <end position="1265"/>
    </location>
</feature>
<keyword evidence="8" id="KW-0998">Cell outer membrane</keyword>
<evidence type="ECO:0000256" key="7">
    <source>
        <dbReference type="ARBA" id="ARBA00023136"/>
    </source>
</evidence>
<keyword evidence="5 9" id="KW-0732">Signal</keyword>
<evidence type="ECO:0000256" key="2">
    <source>
        <dbReference type="ARBA" id="ARBA00004442"/>
    </source>
</evidence>
<dbReference type="InterPro" id="IPR003368">
    <property type="entry name" value="POMP_repeat"/>
</dbReference>
<dbReference type="GO" id="GO:0009279">
    <property type="term" value="C:cell outer membrane"/>
    <property type="evidence" value="ECO:0007669"/>
    <property type="project" value="UniProtKB-SubCell"/>
</dbReference>
<gene>
    <name evidence="11" type="ORF">DDZ16_17755</name>
</gene>
<dbReference type="InterPro" id="IPR011050">
    <property type="entry name" value="Pectin_lyase_fold/virulence"/>
</dbReference>
<keyword evidence="6" id="KW-0677">Repeat</keyword>
<keyword evidence="7" id="KW-0472">Membrane</keyword>
<evidence type="ECO:0000256" key="6">
    <source>
        <dbReference type="ARBA" id="ARBA00022737"/>
    </source>
</evidence>
<dbReference type="InterPro" id="IPR003410">
    <property type="entry name" value="HYR_dom"/>
</dbReference>
<comment type="caution">
    <text evidence="11">The sequence shown here is derived from an EMBL/GenBank/DDBJ whole genome shotgun (WGS) entry which is preliminary data.</text>
</comment>
<feature type="signal peptide" evidence="9">
    <location>
        <begin position="1"/>
        <end position="20"/>
    </location>
</feature>
<dbReference type="Gene3D" id="2.160.20.10">
    <property type="entry name" value="Single-stranded right-handed beta-helix, Pectin lyase-like"/>
    <property type="match status" value="2"/>
</dbReference>
<dbReference type="InterPro" id="IPR012334">
    <property type="entry name" value="Pectin_lyas_fold"/>
</dbReference>
<dbReference type="RefSeq" id="WP_109265822.1">
    <property type="nucleotide sequence ID" value="NZ_QEWP01000020.1"/>
</dbReference>
<evidence type="ECO:0000313" key="12">
    <source>
        <dbReference type="Proteomes" id="UP000244956"/>
    </source>
</evidence>
<dbReference type="InterPro" id="IPR028994">
    <property type="entry name" value="Integrin_alpha_N"/>
</dbReference>
<comment type="subcellular location">
    <subcellularLocation>
        <location evidence="1">Cell envelope</location>
    </subcellularLocation>
    <subcellularLocation>
        <location evidence="2">Cell outer membrane</location>
    </subcellularLocation>
    <subcellularLocation>
        <location evidence="3">Secreted</location>
    </subcellularLocation>
</comment>
<dbReference type="Pfam" id="PF13517">
    <property type="entry name" value="FG-GAP_3"/>
    <property type="match status" value="3"/>
</dbReference>
<evidence type="ECO:0000256" key="9">
    <source>
        <dbReference type="SAM" id="SignalP"/>
    </source>
</evidence>
<proteinExistence type="predicted"/>
<evidence type="ECO:0000313" key="11">
    <source>
        <dbReference type="EMBL" id="PWD98040.1"/>
    </source>
</evidence>
<evidence type="ECO:0000256" key="5">
    <source>
        <dbReference type="ARBA" id="ARBA00022729"/>
    </source>
</evidence>
<dbReference type="EMBL" id="QEWP01000020">
    <property type="protein sequence ID" value="PWD98040.1"/>
    <property type="molecule type" value="Genomic_DNA"/>
</dbReference>
<dbReference type="Gene3D" id="2.130.10.130">
    <property type="entry name" value="Integrin alpha, N-terminal"/>
    <property type="match status" value="1"/>
</dbReference>
<accession>A0A2U2B4P3</accession>
<sequence>MKKLYFLIVSILILSFPAHAYDYNIQSFATDENYQTPVVADINNDQSPDLIICNSTTKEIEIWEYSGGTFTQTDAITGFSYMAWNIATGDFDEDGDIDIASTHRNNGLHVSFNEGNSWNTQQIDNTYGWQVIVKDFNNDGHLDIFDGVDWDYALLYYGDGSGNFSSGPTPQLNGYSNGHIRSLNAIELNNDDRIDLIGITSEWNSGGDNDSFLRAFLNNENSTTGNTEWNTSIGPDVSYAFNPEFVYSSSNSAGDIDKNGVIDVVAFNSDNEIVIFWGSSDAGNMSWTPQVLDTATGAPNATSIYDINDDGNLDIIAGGNTAFNNLLVYYGNGSQTLTPSTIDLGHGAAVIWHDIKTADFNQDGQTDIITTISDGGFELLTSSRTSPMTLFVNLNASGEDTGMSWQDAFNDLQDALNYAISGDEIWVASGTYYPTSEDQRDATFTIPDAVKIYGGFSGIETNLEERNPDINTITLSGDIGIKGDNSDNSYHVVTAINVTSATILDGFTITKGYADQSGSPNDRGAGIFHESNEFYGSSELTLRNCIIEDNHAANYGGGICNAGGGRDANILLDNCIIENNSAGQGGGMYNYGSGNEIYPTIQNCIFLNNNSTSTGGAIHNGAFGTGGECHPTFINSKFISNSSDGHGGAMYNISQSAGPCTPRLIGCVFYDNTTPGSGGAMVNYEANAVITNCNIIDNNAKWGGGITNSFSSPTITNTIFWHNSATNLGDQLYNYSATPSIAFSNIMNSGGSDSWDTALGQDNGNNLDGDPLMTDPSNGDFRLTPTSPCINAGTPDISELGLPEKEIFNNPRILNENIEIGAHEKFTSTGQTIIFVDADAQGNNNGNSWENAFNDLANAIDFSDGEDTFWVAEGTYHTTTGSDRTLSFSFPDNSTVLGGFSGIETASVEKDAEAHQTILSGDIGTQDEQTDNSYQIVNGANFLVLDGFIIEEGYANGTSPNDLGAGMYNPTGLTDISIKNCIFRNNTAISQGGAIFNDQYISNIKAEGCDFFNNSANESGAIKSQNTPMDLFYCSFVENSDESLGGAVMYWGSNSGTPAIRNCTFLRNTSGESSGGAIQCRASGINAQIKNCLFLGNTPKDISLTNSAQATVSYSRITQAEYSGTNNNMDEDPLFYNETFGNIALIECSPCIDAGDPTSPLEPDGSNADIGNYHLIKADDIIPEITVPETQNVEADASNSYTVSGNEFDPVYIYDDCQYSITNDYNNASTLDGASFPYGTYHIQWTITDSNGNESSSSFEVNVAQYTQINAPKDDLFSVSPNPTQRFLEINQTESIPLHIEILDLSGNSVFKKQIKTGTCNIDLSHLPKGLYLLRMSNENRETTKKIIKQ</sequence>
<dbReference type="GO" id="GO:0005576">
    <property type="term" value="C:extracellular region"/>
    <property type="evidence" value="ECO:0007669"/>
    <property type="project" value="UniProtKB-SubCell"/>
</dbReference>
<organism evidence="11 12">
    <name type="scientific">Marinilabilia rubra</name>
    <dbReference type="NCBI Taxonomy" id="2162893"/>
    <lineage>
        <taxon>Bacteria</taxon>
        <taxon>Pseudomonadati</taxon>
        <taxon>Bacteroidota</taxon>
        <taxon>Bacteroidia</taxon>
        <taxon>Marinilabiliales</taxon>
        <taxon>Marinilabiliaceae</taxon>
        <taxon>Marinilabilia</taxon>
    </lineage>
</organism>
<evidence type="ECO:0000256" key="8">
    <source>
        <dbReference type="ARBA" id="ARBA00023237"/>
    </source>
</evidence>
<dbReference type="Pfam" id="PF02415">
    <property type="entry name" value="Chlam_PMP"/>
    <property type="match status" value="1"/>
</dbReference>
<keyword evidence="4" id="KW-0964">Secreted</keyword>
<reference evidence="11 12" key="1">
    <citation type="submission" date="2018-05" db="EMBL/GenBank/DDBJ databases">
        <title>Marinilabilia rubrum sp. nov., isolated from saltern sediment.</title>
        <authorList>
            <person name="Zhang R."/>
        </authorList>
    </citation>
    <scope>NUCLEOTIDE SEQUENCE [LARGE SCALE GENOMIC DNA]</scope>
    <source>
        <strain evidence="11 12">WTE16</strain>
    </source>
</reference>
<dbReference type="PANTHER" id="PTHR44103">
    <property type="entry name" value="PROPROTEIN CONVERTASE P"/>
    <property type="match status" value="1"/>
</dbReference>
<dbReference type="PROSITE" id="PS50825">
    <property type="entry name" value="HYR"/>
    <property type="match status" value="1"/>
</dbReference>
<evidence type="ECO:0000259" key="10">
    <source>
        <dbReference type="PROSITE" id="PS50825"/>
    </source>
</evidence>
<dbReference type="SMART" id="SM00710">
    <property type="entry name" value="PbH1"/>
    <property type="match status" value="7"/>
</dbReference>
<dbReference type="SUPFAM" id="SSF51126">
    <property type="entry name" value="Pectin lyase-like"/>
    <property type="match status" value="2"/>
</dbReference>